<feature type="transmembrane region" description="Helical" evidence="1">
    <location>
        <begin position="258"/>
        <end position="280"/>
    </location>
</feature>
<feature type="transmembrane region" description="Helical" evidence="1">
    <location>
        <begin position="292"/>
        <end position="310"/>
    </location>
</feature>
<accession>A0ABD5IYR4</accession>
<proteinExistence type="predicted"/>
<name>A0ABD5IYR4_9BACL</name>
<dbReference type="PANTHER" id="PTHR37814">
    <property type="entry name" value="CONSERVED MEMBRANE PROTEIN"/>
    <property type="match status" value="1"/>
</dbReference>
<dbReference type="AlphaFoldDB" id="A0ABD5IYR4"/>
<dbReference type="PANTHER" id="PTHR37814:SF1">
    <property type="entry name" value="MEMBRANE PROTEIN"/>
    <property type="match status" value="1"/>
</dbReference>
<dbReference type="RefSeq" id="WP_328219412.1">
    <property type="nucleotide sequence ID" value="NZ_JARTLI010000047.1"/>
</dbReference>
<dbReference type="InterPro" id="IPR038728">
    <property type="entry name" value="YkvI-like"/>
</dbReference>
<dbReference type="Proteomes" id="UP001339962">
    <property type="component" value="Unassembled WGS sequence"/>
</dbReference>
<feature type="transmembrane region" description="Helical" evidence="1">
    <location>
        <begin position="37"/>
        <end position="57"/>
    </location>
</feature>
<evidence type="ECO:0000256" key="1">
    <source>
        <dbReference type="SAM" id="Phobius"/>
    </source>
</evidence>
<protein>
    <recommendedName>
        <fullName evidence="4">Membrane protein YkvI</fullName>
    </recommendedName>
</protein>
<comment type="caution">
    <text evidence="2">The sequence shown here is derived from an EMBL/GenBank/DDBJ whole genome shotgun (WGS) entry which is preliminary data.</text>
</comment>
<feature type="transmembrane region" description="Helical" evidence="1">
    <location>
        <begin position="316"/>
        <end position="334"/>
    </location>
</feature>
<sequence>MIKRWLAAWQIAAVYVGTVVGAGFATGKEIIAFFTQYGKIGTMGVLISGWLFAWLGMRMMMMARALRASSYKQLNDYLFGKTASTFVTFIMTIMIVGVTSVMLSGAGALFEEQLGLPKPLGMLATIVLVFAVMLYDAKGLFAVNVFVVPMMILFSFVLLGKLLLGGEWCGPSSSSPSSWSAFFSPLSYAAFNLAMAQPVLVPLASEAEDDRVVKWGALLGGILLTSILLSSHFVLLSFPHVLRYEIPMAEIVRTFFTYFYWLYLFIIYGEIFTSIIGGVFGLQRQFQAFSSTLFLAILFLILYTISSFRYGSLLSFLYPMFGYISLLFLVLLLFRKIPQTSK</sequence>
<keyword evidence="1" id="KW-0812">Transmembrane</keyword>
<keyword evidence="1" id="KW-0472">Membrane</keyword>
<feature type="transmembrane region" description="Helical" evidence="1">
    <location>
        <begin position="179"/>
        <end position="203"/>
    </location>
</feature>
<evidence type="ECO:0000313" key="2">
    <source>
        <dbReference type="EMBL" id="MED5053474.1"/>
    </source>
</evidence>
<feature type="transmembrane region" description="Helical" evidence="1">
    <location>
        <begin position="141"/>
        <end position="159"/>
    </location>
</feature>
<feature type="transmembrane region" description="Helical" evidence="1">
    <location>
        <begin position="115"/>
        <end position="134"/>
    </location>
</feature>
<reference evidence="2 3" key="1">
    <citation type="submission" date="2023-03" db="EMBL/GenBank/DDBJ databases">
        <title>Bacillus Genome Sequencing.</title>
        <authorList>
            <person name="Dunlap C."/>
        </authorList>
    </citation>
    <scope>NUCLEOTIDE SEQUENCE [LARGE SCALE GENOMIC DNA]</scope>
    <source>
        <strain evidence="2 3">NRS-38</strain>
    </source>
</reference>
<feature type="transmembrane region" description="Helical" evidence="1">
    <location>
        <begin position="215"/>
        <end position="238"/>
    </location>
</feature>
<dbReference type="EMBL" id="JARTLI010000047">
    <property type="protein sequence ID" value="MED5053474.1"/>
    <property type="molecule type" value="Genomic_DNA"/>
</dbReference>
<feature type="transmembrane region" description="Helical" evidence="1">
    <location>
        <begin position="78"/>
        <end position="103"/>
    </location>
</feature>
<gene>
    <name evidence="2" type="ORF">P9850_16915</name>
</gene>
<organism evidence="2 3">
    <name type="scientific">Anoxybacteroides rupiense</name>
    <dbReference type="NCBI Taxonomy" id="311460"/>
    <lineage>
        <taxon>Bacteria</taxon>
        <taxon>Bacillati</taxon>
        <taxon>Bacillota</taxon>
        <taxon>Bacilli</taxon>
        <taxon>Bacillales</taxon>
        <taxon>Anoxybacillaceae</taxon>
        <taxon>Anoxybacteroides</taxon>
    </lineage>
</organism>
<keyword evidence="1" id="KW-1133">Transmembrane helix</keyword>
<evidence type="ECO:0000313" key="3">
    <source>
        <dbReference type="Proteomes" id="UP001339962"/>
    </source>
</evidence>
<evidence type="ECO:0008006" key="4">
    <source>
        <dbReference type="Google" id="ProtNLM"/>
    </source>
</evidence>